<proteinExistence type="predicted"/>
<name>A0A9N7YZZ8_PLEPL</name>
<feature type="compositionally biased region" description="Basic and acidic residues" evidence="1">
    <location>
        <begin position="107"/>
        <end position="121"/>
    </location>
</feature>
<protein>
    <submittedName>
        <fullName evidence="2">Uncharacterized protein</fullName>
    </submittedName>
</protein>
<dbReference type="Proteomes" id="UP001153269">
    <property type="component" value="Unassembled WGS sequence"/>
</dbReference>
<accession>A0A9N7YZZ8</accession>
<evidence type="ECO:0000256" key="1">
    <source>
        <dbReference type="SAM" id="MobiDB-lite"/>
    </source>
</evidence>
<evidence type="ECO:0000313" key="3">
    <source>
        <dbReference type="Proteomes" id="UP001153269"/>
    </source>
</evidence>
<organism evidence="2 3">
    <name type="scientific">Pleuronectes platessa</name>
    <name type="common">European plaice</name>
    <dbReference type="NCBI Taxonomy" id="8262"/>
    <lineage>
        <taxon>Eukaryota</taxon>
        <taxon>Metazoa</taxon>
        <taxon>Chordata</taxon>
        <taxon>Craniata</taxon>
        <taxon>Vertebrata</taxon>
        <taxon>Euteleostomi</taxon>
        <taxon>Actinopterygii</taxon>
        <taxon>Neopterygii</taxon>
        <taxon>Teleostei</taxon>
        <taxon>Neoteleostei</taxon>
        <taxon>Acanthomorphata</taxon>
        <taxon>Carangaria</taxon>
        <taxon>Pleuronectiformes</taxon>
        <taxon>Pleuronectoidei</taxon>
        <taxon>Pleuronectidae</taxon>
        <taxon>Pleuronectes</taxon>
    </lineage>
</organism>
<keyword evidence="3" id="KW-1185">Reference proteome</keyword>
<dbReference type="EMBL" id="CADEAL010003391">
    <property type="protein sequence ID" value="CAB1444510.1"/>
    <property type="molecule type" value="Genomic_DNA"/>
</dbReference>
<evidence type="ECO:0000313" key="2">
    <source>
        <dbReference type="EMBL" id="CAB1444510.1"/>
    </source>
</evidence>
<comment type="caution">
    <text evidence="2">The sequence shown here is derived from an EMBL/GenBank/DDBJ whole genome shotgun (WGS) entry which is preliminary data.</text>
</comment>
<gene>
    <name evidence="2" type="ORF">PLEPLA_LOCUS32226</name>
</gene>
<feature type="region of interest" description="Disordered" evidence="1">
    <location>
        <begin position="52"/>
        <end position="134"/>
    </location>
</feature>
<dbReference type="AlphaFoldDB" id="A0A9N7YZZ8"/>
<reference evidence="2" key="1">
    <citation type="submission" date="2020-03" db="EMBL/GenBank/DDBJ databases">
        <authorList>
            <person name="Weist P."/>
        </authorList>
    </citation>
    <scope>NUCLEOTIDE SEQUENCE</scope>
</reference>
<sequence>MASCLLNPNLNPWGPGSCCWRLQLEAVRHHAASLQRPKEQIKLKLRINLESHRAAEKSSSVRSAPLTPPGGRFKGRYMAAQHPPTSTERRERREPQQQQRDAPGLRQDIERRENSGKHGSSEDMNNTRILEEKI</sequence>